<keyword evidence="3" id="KW-1185">Reference proteome</keyword>
<accession>A0A2H9TLH1</accession>
<evidence type="ECO:0000313" key="2">
    <source>
        <dbReference type="EMBL" id="PJF18587.1"/>
    </source>
</evidence>
<comment type="caution">
    <text evidence="2">The sequence shown here is derived from an EMBL/GenBank/DDBJ whole genome shotgun (WGS) entry which is preliminary data.</text>
</comment>
<evidence type="ECO:0000313" key="3">
    <source>
        <dbReference type="Proteomes" id="UP000240830"/>
    </source>
</evidence>
<dbReference type="GO" id="GO:0008270">
    <property type="term" value="F:zinc ion binding"/>
    <property type="evidence" value="ECO:0007669"/>
    <property type="project" value="InterPro"/>
</dbReference>
<dbReference type="GO" id="GO:0180022">
    <property type="term" value="C:RQC-trigger complex"/>
    <property type="evidence" value="ECO:0007669"/>
    <property type="project" value="InterPro"/>
</dbReference>
<sequence>MSTLSHPGTLECKAGRKLRALALAKVPLTLRNLRFPGQVHKYTSNCLTCGRIQCSQEKGDACPFCGYLLDETPDMGELMQRLADRSATSVYGTSLNDAQALTRRLVETDAEGRVDVIDEATDDFGLPSFVGWESVEKVHERIQVMQDMKDREKKSKQTLHLSTMLGI</sequence>
<reference evidence="2 3" key="1">
    <citation type="submission" date="2016-10" db="EMBL/GenBank/DDBJ databases">
        <title>The genome of Paramicrosporidium saccamoebae is the missing link in understanding Cryptomycota and Microsporidia evolution.</title>
        <authorList>
            <person name="Quandt C.A."/>
            <person name="Beaudet D."/>
            <person name="Corsaro D."/>
            <person name="Michel R."/>
            <person name="Corradi N."/>
            <person name="James T."/>
        </authorList>
    </citation>
    <scope>NUCLEOTIDE SEQUENCE [LARGE SCALE GENOMIC DNA]</scope>
    <source>
        <strain evidence="2 3">KSL3</strain>
    </source>
</reference>
<dbReference type="GO" id="GO:0005634">
    <property type="term" value="C:nucleus"/>
    <property type="evidence" value="ECO:0007669"/>
    <property type="project" value="InterPro"/>
</dbReference>
<evidence type="ECO:0000259" key="1">
    <source>
        <dbReference type="Pfam" id="PF06221"/>
    </source>
</evidence>
<dbReference type="InterPro" id="IPR009349">
    <property type="entry name" value="TRIP4/RQT4_C2HC5_Znf"/>
</dbReference>
<gene>
    <name evidence="2" type="ORF">PSACC_01598</name>
</gene>
<dbReference type="EMBL" id="MTSL01000114">
    <property type="protein sequence ID" value="PJF18587.1"/>
    <property type="molecule type" value="Genomic_DNA"/>
</dbReference>
<feature type="domain" description="TRIP4/RQT4 C2HC5-type zinc finger" evidence="1">
    <location>
        <begin position="39"/>
        <end position="69"/>
    </location>
</feature>
<dbReference type="STRING" id="1246581.A0A2H9TLH1"/>
<protein>
    <recommendedName>
        <fullName evidence="1">TRIP4/RQT4 C2HC5-type zinc finger domain-containing protein</fullName>
    </recommendedName>
</protein>
<dbReference type="OrthoDB" id="338816at2759"/>
<dbReference type="Pfam" id="PF06221">
    <property type="entry name" value="zf-C2HC5"/>
    <property type="match status" value="1"/>
</dbReference>
<dbReference type="Proteomes" id="UP000240830">
    <property type="component" value="Unassembled WGS sequence"/>
</dbReference>
<dbReference type="AlphaFoldDB" id="A0A2H9TLH1"/>
<name>A0A2H9TLH1_9FUNG</name>
<dbReference type="GO" id="GO:0072344">
    <property type="term" value="P:rescue of stalled ribosome"/>
    <property type="evidence" value="ECO:0007669"/>
    <property type="project" value="InterPro"/>
</dbReference>
<organism evidence="2 3">
    <name type="scientific">Paramicrosporidium saccamoebae</name>
    <dbReference type="NCBI Taxonomy" id="1246581"/>
    <lineage>
        <taxon>Eukaryota</taxon>
        <taxon>Fungi</taxon>
        <taxon>Fungi incertae sedis</taxon>
        <taxon>Cryptomycota</taxon>
        <taxon>Cryptomycota incertae sedis</taxon>
        <taxon>Paramicrosporidium</taxon>
    </lineage>
</organism>
<proteinExistence type="predicted"/>